<evidence type="ECO:0000313" key="5">
    <source>
        <dbReference type="Proteomes" id="UP001208570"/>
    </source>
</evidence>
<dbReference type="Gene3D" id="2.60.120.200">
    <property type="match status" value="2"/>
</dbReference>
<evidence type="ECO:0000256" key="2">
    <source>
        <dbReference type="RuleBase" id="RU102079"/>
    </source>
</evidence>
<dbReference type="AlphaFoldDB" id="A0AAD9K0L4"/>
<evidence type="ECO:0000313" key="4">
    <source>
        <dbReference type="EMBL" id="KAK2162569.1"/>
    </source>
</evidence>
<keyword evidence="5" id="KW-1185">Reference proteome</keyword>
<dbReference type="Pfam" id="PF00337">
    <property type="entry name" value="Gal-bind_lectin"/>
    <property type="match status" value="2"/>
</dbReference>
<dbReference type="GO" id="GO:0030246">
    <property type="term" value="F:carbohydrate binding"/>
    <property type="evidence" value="ECO:0007669"/>
    <property type="project" value="UniProtKB-UniRule"/>
</dbReference>
<reference evidence="4" key="1">
    <citation type="journal article" date="2023" name="Mol. Biol. Evol.">
        <title>Third-Generation Sequencing Reveals the Adaptive Role of the Epigenome in Three Deep-Sea Polychaetes.</title>
        <authorList>
            <person name="Perez M."/>
            <person name="Aroh O."/>
            <person name="Sun Y."/>
            <person name="Lan Y."/>
            <person name="Juniper S.K."/>
            <person name="Young C.R."/>
            <person name="Angers B."/>
            <person name="Qian P.Y."/>
        </authorList>
    </citation>
    <scope>NUCLEOTIDE SEQUENCE</scope>
    <source>
        <strain evidence="4">P08H-3</strain>
    </source>
</reference>
<dbReference type="CDD" id="cd00070">
    <property type="entry name" value="GLECT"/>
    <property type="match status" value="2"/>
</dbReference>
<dbReference type="InterPro" id="IPR013320">
    <property type="entry name" value="ConA-like_dom_sf"/>
</dbReference>
<dbReference type="PROSITE" id="PS00028">
    <property type="entry name" value="ZINC_FINGER_C2H2_1"/>
    <property type="match status" value="1"/>
</dbReference>
<dbReference type="InterPro" id="IPR044156">
    <property type="entry name" value="Galectin-like"/>
</dbReference>
<comment type="caution">
    <text evidence="4">The sequence shown here is derived from an EMBL/GenBank/DDBJ whole genome shotgun (WGS) entry which is preliminary data.</text>
</comment>
<dbReference type="InterPro" id="IPR001079">
    <property type="entry name" value="Galectin_CRD"/>
</dbReference>
<organism evidence="4 5">
    <name type="scientific">Paralvinella palmiformis</name>
    <dbReference type="NCBI Taxonomy" id="53620"/>
    <lineage>
        <taxon>Eukaryota</taxon>
        <taxon>Metazoa</taxon>
        <taxon>Spiralia</taxon>
        <taxon>Lophotrochozoa</taxon>
        <taxon>Annelida</taxon>
        <taxon>Polychaeta</taxon>
        <taxon>Sedentaria</taxon>
        <taxon>Canalipalpata</taxon>
        <taxon>Terebellida</taxon>
        <taxon>Terebelliformia</taxon>
        <taxon>Alvinellidae</taxon>
        <taxon>Paralvinella</taxon>
    </lineage>
</organism>
<dbReference type="PANTHER" id="PTHR11346">
    <property type="entry name" value="GALECTIN"/>
    <property type="match status" value="1"/>
</dbReference>
<accession>A0AAD9K0L4</accession>
<evidence type="ECO:0000259" key="3">
    <source>
        <dbReference type="PROSITE" id="PS51304"/>
    </source>
</evidence>
<feature type="domain" description="Galectin" evidence="3">
    <location>
        <begin position="33"/>
        <end position="165"/>
    </location>
</feature>
<dbReference type="EMBL" id="JAODUP010000096">
    <property type="protein sequence ID" value="KAK2162569.1"/>
    <property type="molecule type" value="Genomic_DNA"/>
</dbReference>
<proteinExistence type="predicted"/>
<dbReference type="PROSITE" id="PS51304">
    <property type="entry name" value="GALECTIN"/>
    <property type="match status" value="2"/>
</dbReference>
<feature type="domain" description="Galectin" evidence="3">
    <location>
        <begin position="214"/>
        <end position="347"/>
    </location>
</feature>
<name>A0AAD9K0L4_9ANNE</name>
<protein>
    <recommendedName>
        <fullName evidence="2">Galectin</fullName>
    </recommendedName>
</protein>
<dbReference type="SMART" id="SM00276">
    <property type="entry name" value="GLECT"/>
    <property type="match status" value="2"/>
</dbReference>
<dbReference type="InterPro" id="IPR013087">
    <property type="entry name" value="Znf_C2H2_type"/>
</dbReference>
<dbReference type="Proteomes" id="UP001208570">
    <property type="component" value="Unassembled WGS sequence"/>
</dbReference>
<dbReference type="SUPFAM" id="SSF49899">
    <property type="entry name" value="Concanavalin A-like lectins/glucanases"/>
    <property type="match status" value="2"/>
</dbReference>
<dbReference type="SMART" id="SM00908">
    <property type="entry name" value="Gal-bind_lectin"/>
    <property type="match status" value="2"/>
</dbReference>
<sequence>MQMEGILKVSKSGREWKEPVLYANGSLINPSIPYCEELKPLCSGDTIIINGSILMSSKSFTINLQRLKENGKFDVVMHVGVRFGQNVVIRNHCVDGQWFEEEKSGGLGKLEKGKHFECLLMVCDKFFKIAFNGQHHSEFAHRLPYKQITHLLIEGGVQIDSLLIQAGPESRPQLQSSSMPLVTYCHQPPASGDQVCTEQKMSGYPPLYGLPVPHRDEIQGGLKPSTVIYISGIPSKRPKQFVIDLRPVPLFGQVDKALHFKVQMKEKVIVLNTFEDGKWGEELRITERFPFQGGVHYDLVFLCTKEGFKVSVNNVHLTDYKHRMTKLETINMIEVSGATKLIHIRKLI</sequence>
<keyword evidence="1 2" id="KW-0430">Lectin</keyword>
<evidence type="ECO:0000256" key="1">
    <source>
        <dbReference type="ARBA" id="ARBA00022734"/>
    </source>
</evidence>
<dbReference type="PANTHER" id="PTHR11346:SF176">
    <property type="entry name" value="32 KDA BETA-GALACTOSIDE-BINDING LECTIN LEC-3"/>
    <property type="match status" value="1"/>
</dbReference>
<gene>
    <name evidence="4" type="ORF">LSH36_96g05017</name>
</gene>